<evidence type="ECO:0000313" key="2">
    <source>
        <dbReference type="Proteomes" id="UP000051446"/>
    </source>
</evidence>
<dbReference type="EMBL" id="JYLH01000001">
    <property type="protein sequence ID" value="KRP48714.1"/>
    <property type="molecule type" value="Genomic_DNA"/>
</dbReference>
<sequence>MILDWREREKKEREIKNKISSLRPEELEFIDSKISEHLKNRLRRWAANRWWRLFGSQGHSLETLEDESRFIESLDKVFTFPAPSHLIAQPSHARQEYTTKETTKRGVFQTITFYGPPVGRLLELMLYGFFEFNGKWIFINRSGQFPNGEKAPDQWHVMSEGTQPSDRLGVRITVAIRICQGRKHHYPPPSAVFSSLPTTAKEHFADGFKAPLAHEDWLDWLANEVCHHPFDSTPTTVDLAGDYPLDSHPLMDLIANGKRISGTRVEPVNGNYFDCRPDNLASRSSRGRKMKCNSCRKPTTAKESDRVKDSTGSTFRVCRACQAWAGRQRS</sequence>
<comment type="caution">
    <text evidence="1">The sequence shown here is derived from an EMBL/GenBank/DDBJ whole genome shotgun (WGS) entry which is preliminary data.</text>
</comment>
<gene>
    <name evidence="1" type="ORF">TU73_01055</name>
</gene>
<proteinExistence type="predicted"/>
<protein>
    <submittedName>
        <fullName evidence="1">Uncharacterized protein</fullName>
    </submittedName>
</protein>
<name>A0A0R2YJS2_9PSED</name>
<dbReference type="AlphaFoldDB" id="A0A0R2YJS2"/>
<dbReference type="Proteomes" id="UP000051446">
    <property type="component" value="Unassembled WGS sequence"/>
</dbReference>
<reference evidence="1 2" key="1">
    <citation type="submission" date="2015-02" db="EMBL/GenBank/DDBJ databases">
        <title>Pseudomonas helleri sp. nov. and Pseudomonas weihenstephanensis sp. nov., isolated from raw cows milk.</title>
        <authorList>
            <person name="von Neubeck M."/>
            <person name="Huptas C."/>
            <person name="Wenning M."/>
            <person name="Scherer S."/>
        </authorList>
    </citation>
    <scope>NUCLEOTIDE SEQUENCE [LARGE SCALE GENOMIC DNA]</scope>
    <source>
        <strain evidence="1 2">DSM 17149</strain>
    </source>
</reference>
<evidence type="ECO:0000313" key="1">
    <source>
        <dbReference type="EMBL" id="KRP48714.1"/>
    </source>
</evidence>
<dbReference type="PATRIC" id="fig|75588.4.peg.1891"/>
<organism evidence="1 2">
    <name type="scientific">Pseudomonas libanensis</name>
    <dbReference type="NCBI Taxonomy" id="75588"/>
    <lineage>
        <taxon>Bacteria</taxon>
        <taxon>Pseudomonadati</taxon>
        <taxon>Pseudomonadota</taxon>
        <taxon>Gammaproteobacteria</taxon>
        <taxon>Pseudomonadales</taxon>
        <taxon>Pseudomonadaceae</taxon>
        <taxon>Pseudomonas</taxon>
    </lineage>
</organism>
<accession>A0A0R2YJS2</accession>
<dbReference type="RefSeq" id="WP_057010597.1">
    <property type="nucleotide sequence ID" value="NZ_JYLH01000001.1"/>
</dbReference>